<organism evidence="7">
    <name type="scientific">Melanaphis sacchari</name>
    <dbReference type="NCBI Taxonomy" id="742174"/>
    <lineage>
        <taxon>Eukaryota</taxon>
        <taxon>Metazoa</taxon>
        <taxon>Ecdysozoa</taxon>
        <taxon>Arthropoda</taxon>
        <taxon>Hexapoda</taxon>
        <taxon>Insecta</taxon>
        <taxon>Pterygota</taxon>
        <taxon>Neoptera</taxon>
        <taxon>Paraneoptera</taxon>
        <taxon>Hemiptera</taxon>
        <taxon>Sternorrhyncha</taxon>
        <taxon>Aphidomorpha</taxon>
        <taxon>Aphidoidea</taxon>
        <taxon>Aphididae</taxon>
        <taxon>Aphidini</taxon>
        <taxon>Melanaphis</taxon>
    </lineage>
</organism>
<feature type="domain" description="Major facilitator superfamily (MFS) profile" evidence="6">
    <location>
        <begin position="25"/>
        <end position="467"/>
    </location>
</feature>
<feature type="transmembrane region" description="Helical" evidence="5">
    <location>
        <begin position="374"/>
        <end position="400"/>
    </location>
</feature>
<gene>
    <name evidence="7" type="primary">Tret1_62</name>
</gene>
<dbReference type="PROSITE" id="PS00217">
    <property type="entry name" value="SUGAR_TRANSPORT_2"/>
    <property type="match status" value="1"/>
</dbReference>
<dbReference type="GO" id="GO:0022857">
    <property type="term" value="F:transmembrane transporter activity"/>
    <property type="evidence" value="ECO:0007669"/>
    <property type="project" value="InterPro"/>
</dbReference>
<comment type="subcellular location">
    <subcellularLocation>
        <location evidence="1">Membrane</location>
        <topology evidence="1">Multi-pass membrane protein</topology>
    </subcellularLocation>
</comment>
<name>A0A2H8TZ24_9HEMI</name>
<dbReference type="PANTHER" id="PTHR48021">
    <property type="match status" value="1"/>
</dbReference>
<dbReference type="PROSITE" id="PS50850">
    <property type="entry name" value="MFS"/>
    <property type="match status" value="1"/>
</dbReference>
<evidence type="ECO:0000256" key="2">
    <source>
        <dbReference type="ARBA" id="ARBA00022692"/>
    </source>
</evidence>
<dbReference type="InterPro" id="IPR005828">
    <property type="entry name" value="MFS_sugar_transport-like"/>
</dbReference>
<keyword evidence="2 5" id="KW-0812">Transmembrane</keyword>
<feature type="transmembrane region" description="Helical" evidence="5">
    <location>
        <begin position="344"/>
        <end position="368"/>
    </location>
</feature>
<feature type="transmembrane region" description="Helical" evidence="5">
    <location>
        <begin position="412"/>
        <end position="433"/>
    </location>
</feature>
<dbReference type="Pfam" id="PF00083">
    <property type="entry name" value="Sugar_tr"/>
    <property type="match status" value="1"/>
</dbReference>
<evidence type="ECO:0000259" key="6">
    <source>
        <dbReference type="PROSITE" id="PS50850"/>
    </source>
</evidence>
<feature type="transmembrane region" description="Helical" evidence="5">
    <location>
        <begin position="445"/>
        <end position="463"/>
    </location>
</feature>
<evidence type="ECO:0000313" key="7">
    <source>
        <dbReference type="EMBL" id="MBW19150.1"/>
    </source>
</evidence>
<evidence type="ECO:0000256" key="1">
    <source>
        <dbReference type="ARBA" id="ARBA00004141"/>
    </source>
</evidence>
<dbReference type="GO" id="GO:0016020">
    <property type="term" value="C:membrane"/>
    <property type="evidence" value="ECO:0007669"/>
    <property type="project" value="UniProtKB-SubCell"/>
</dbReference>
<dbReference type="EMBL" id="GFXV01007345">
    <property type="protein sequence ID" value="MBW19150.1"/>
    <property type="molecule type" value="Transcribed_RNA"/>
</dbReference>
<sequence length="479" mass="53512">MTNLKKEMESNINYEYSFKSIFAQSLALAGPCFIQIGIGIELTCSTIIIGALANDKNNSGLQPLTDEQASWFGSLLFLFTPLGSALSSLTLGWFGHKTCMIITNIPFIASQIIFFYANSVETLYACSMLMGLSVGYSGGPSSAYIGEVCEPKLRGTLMSATNVFYYVGSLLFTLIYAITLEWRLTVLIGMSIPIATVALLFMTPQSPMWLLTKGESLKAQRTLAKLRGWPSQETCASKEFREMIAYTSSVIHDNDDIETDQNDETSSWGQLLQPEVYRPFRLLLVYIFFANLLSGIQYGPYLVSVFNEFGAPVNIEFTLAFSVFLSTIGGIMTIFLISKLGKRFLTFSTLSICSICYILIGVIGVYWTNSKPTTSWLVLILFLTTTFASSLGIMPIAWVLLTEIFPMKSRNITCSVGASMGYLISFFMIKYYLELSNFVNFYNTFTLFGISGLVGTVYFYFYLPETENKTLQEISEFFK</sequence>
<feature type="transmembrane region" description="Helical" evidence="5">
    <location>
        <begin position="280"/>
        <end position="299"/>
    </location>
</feature>
<evidence type="ECO:0000256" key="3">
    <source>
        <dbReference type="ARBA" id="ARBA00022989"/>
    </source>
</evidence>
<feature type="transmembrane region" description="Helical" evidence="5">
    <location>
        <begin position="157"/>
        <end position="178"/>
    </location>
</feature>
<feature type="transmembrane region" description="Helical" evidence="5">
    <location>
        <begin position="319"/>
        <end position="337"/>
    </location>
</feature>
<accession>A0A2H8TZ24</accession>
<dbReference type="PANTHER" id="PTHR48021:SF39">
    <property type="entry name" value="MAJOR FACILITATOR SUPERFAMILY (MFS) PROFILE DOMAIN-CONTAINING PROTEIN"/>
    <property type="match status" value="1"/>
</dbReference>
<proteinExistence type="predicted"/>
<dbReference type="InterPro" id="IPR005829">
    <property type="entry name" value="Sugar_transporter_CS"/>
</dbReference>
<evidence type="ECO:0000256" key="4">
    <source>
        <dbReference type="ARBA" id="ARBA00023136"/>
    </source>
</evidence>
<dbReference type="SUPFAM" id="SSF103473">
    <property type="entry name" value="MFS general substrate transporter"/>
    <property type="match status" value="1"/>
</dbReference>
<dbReference type="InterPro" id="IPR050549">
    <property type="entry name" value="MFS_Trehalose_Transporter"/>
</dbReference>
<dbReference type="InterPro" id="IPR020846">
    <property type="entry name" value="MFS_dom"/>
</dbReference>
<keyword evidence="4 5" id="KW-0472">Membrane</keyword>
<reference evidence="7" key="1">
    <citation type="submission" date="2017-10" db="EMBL/GenBank/DDBJ databases">
        <title>Transcriptome Assembly of Sugarcane Aphid Adults.</title>
        <authorList>
            <person name="Scully E.D."/>
            <person name="Palmer N.A."/>
            <person name="Geib S.M."/>
            <person name="Sarath G."/>
            <person name="Sattler S.E."/>
        </authorList>
    </citation>
    <scope>NUCLEOTIDE SEQUENCE</scope>
    <source>
        <tissue evidence="7">Whole body</tissue>
    </source>
</reference>
<evidence type="ECO:0000256" key="5">
    <source>
        <dbReference type="SAM" id="Phobius"/>
    </source>
</evidence>
<protein>
    <submittedName>
        <fullName evidence="7">Facilitated trehalose transporter Tret1</fullName>
    </submittedName>
</protein>
<feature type="transmembrane region" description="Helical" evidence="5">
    <location>
        <begin position="184"/>
        <end position="203"/>
    </location>
</feature>
<keyword evidence="3 5" id="KW-1133">Transmembrane helix</keyword>
<dbReference type="Gene3D" id="1.20.1250.20">
    <property type="entry name" value="MFS general substrate transporter like domains"/>
    <property type="match status" value="1"/>
</dbReference>
<feature type="transmembrane region" description="Helical" evidence="5">
    <location>
        <begin position="21"/>
        <end position="49"/>
    </location>
</feature>
<dbReference type="AlphaFoldDB" id="A0A2H8TZ24"/>
<dbReference type="OrthoDB" id="6133115at2759"/>
<dbReference type="InterPro" id="IPR036259">
    <property type="entry name" value="MFS_trans_sf"/>
</dbReference>
<feature type="transmembrane region" description="Helical" evidence="5">
    <location>
        <begin position="69"/>
        <end position="91"/>
    </location>
</feature>